<dbReference type="EMBL" id="CDMZ01002237">
    <property type="protein sequence ID" value="CEM41455.1"/>
    <property type="molecule type" value="Genomic_DNA"/>
</dbReference>
<protein>
    <submittedName>
        <fullName evidence="2">Uncharacterized protein</fullName>
    </submittedName>
</protein>
<accession>A0A0G4HBN7</accession>
<evidence type="ECO:0000313" key="2">
    <source>
        <dbReference type="EMBL" id="CEM41455.1"/>
    </source>
</evidence>
<evidence type="ECO:0000256" key="1">
    <source>
        <dbReference type="SAM" id="MobiDB-lite"/>
    </source>
</evidence>
<dbReference type="AlphaFoldDB" id="A0A0G4HBN7"/>
<reference evidence="2" key="1">
    <citation type="submission" date="2014-11" db="EMBL/GenBank/DDBJ databases">
        <authorList>
            <person name="Otto D Thomas"/>
            <person name="Naeem Raeece"/>
        </authorList>
    </citation>
    <scope>NUCLEOTIDE SEQUENCE</scope>
</reference>
<dbReference type="VEuPathDB" id="CryptoDB:Cvel_26026"/>
<gene>
    <name evidence="2" type="ORF">Cvel_26026</name>
</gene>
<sequence length="509" mass="56347">MSPSNRPKDTPHRLWCLEFPPDCSAALSSELRALIKKNKVQKAIFVGAAGKAVLQRKSPCLAPCVKNLFSQQLFAVLQVISEQEFREKLEKIKEQRQDVEMNPEESAESQMKQTESASTANYYSKPVVTGLKDLCKGSFPPSGRDKRICTEDQSRFEARQVAAASSSVIIEQPLSNPPASRQELQERAREKLERETAFEMEVKEFLLNEIFGPADALQVPIYLWTTKKGPEVEGEEGESQRWADITFTGSGALVLLRKQLSLVFAGHCTDLPPEDGAMYRVSAFCLPVSPLMGGPTGSDSRVPQFNFEFPCAPGQKTGGQIRVGRAVDSAEAVDEVPGMRYVFIVFSATAAFMKDPSCPLRALSPYGIQKPQHVYCDVALFDLERVDAELQRRGWYLSLRPFALKPREVVTDDVVLAGRVTQNAPIAFGLTTRVNLQRGGQSWVERKRSLREGVLCFNPAAKYRSRQQFLTGQVAADQRHPANAPAIESQHEVFSAMSVLSAKKGDSGS</sequence>
<feature type="region of interest" description="Disordered" evidence="1">
    <location>
        <begin position="95"/>
        <end position="119"/>
    </location>
</feature>
<proteinExistence type="predicted"/>
<name>A0A0G4HBN7_9ALVE</name>
<feature type="compositionally biased region" description="Polar residues" evidence="1">
    <location>
        <begin position="108"/>
        <end position="119"/>
    </location>
</feature>
<organism evidence="2">
    <name type="scientific">Chromera velia CCMP2878</name>
    <dbReference type="NCBI Taxonomy" id="1169474"/>
    <lineage>
        <taxon>Eukaryota</taxon>
        <taxon>Sar</taxon>
        <taxon>Alveolata</taxon>
        <taxon>Colpodellida</taxon>
        <taxon>Chromeraceae</taxon>
        <taxon>Chromera</taxon>
    </lineage>
</organism>